<sequence length="1187" mass="133586">MFHKNLFSASIESLSSQVVSAAKLLILNPNEFDLWKMRIEQYFLMTDYSLWEVILNGDFSLPTKVIKGVVQPVAPTTVEQKLARKNELKARVSDVASVSVTSTKVPISALPNVDTLSDVVIYSFFSSQSNSPQLDNDDLKQIDADDLEEMDLKCQMAICHRRGHFARECRLPKNTRRNVPVETQRKNAEEEPTNYALMAFTSSSSSYSDNENAPSFLQSPEHVKIPRPSDKPAEHPIPADNLRKDSPKSRGNSNSRNKKACFVLLTRSKLVPLTTARPVTTAVPHNNVTRPRPAKTVVTEPHSPPRRTINRSSSPKPSNFPLKVTTVKASKVNVVKGVQGNWGNPYHDLKDKGVVDSGCSRHMIGNMSYLSNFEAINKGYVAFGGNPNCDTECIVLSYAFKLLDDNHVLLRVLRENNMYNVDLKNIVPSRDLTCLFAKETLDESNLWHKRLGHINFKTMNKLVKGNLVRGLPLKVFKNNHTCVAYKMGKQHRASCKTNPISSVSQPLQRLHMDLFGPTFVKSLNKKSYCLVVTDDYSRCTWVFFLATKDETSPILKTFITGIENQLSLKVKIIRSDNGTEFKNQDLTQFCGMKGIEKEFSIPRTSQQNGIAEKKNNTLIEAARTMLADSVPPISFWAWAVNIAYYVKNRVLVTKPHNKTHYELLLGRTPSIGFIRPFGCPVTILNTLDPLGKFDKKVDEGFLVGYFEPEFEGEKPKSEVHVSPSSSAKTKKHDDKTKREAKGKRPYSIPVVGQILTNSTNTFSAAGPSNTVVSPTLEKSSYVDSSQYPDDSIMPALEDITYSNDEEDVGAEADFTNLETTVTVWVLVDLPNGKRAIGTKWVFRNKKDERGIVVRNKARLVAQGHTQEESIDYEEIFALVVRIEAIRLFLAYASFMGFMVYQIDVKSAFLYGTIEKEVYVCQPPGFKDLDYPDKVYKVVKALYGLHQAPRAWYETLANYLLENGFQRGKIDQTLFIKKQKAFEKLMKDKFQMSSMGELTFFLGLQVKQKSDGIFISQDKYVAKILRKFGLTDRKSASTPIDTEKPLLKDPDGEDVDVHTYRSMIGSLMYLTSSRPDIMFVVCACSRFQVTPKASHLHAVKRIFRYLKGKPHLGLWYPKDSPFNLVAYSDSDYAGASLDRKSTTGGCQFLGCRLISQQCKKQTVVDTSSTEAEYVAAASCYAQVIWIQN</sequence>
<keyword evidence="1" id="KW-0479">Metal-binding</keyword>
<feature type="region of interest" description="Disordered" evidence="3">
    <location>
        <begin position="203"/>
        <end position="260"/>
    </location>
</feature>
<gene>
    <name evidence="5" type="ORF">Tci_007468</name>
</gene>
<organism evidence="5">
    <name type="scientific">Tanacetum cinerariifolium</name>
    <name type="common">Dalmatian daisy</name>
    <name type="synonym">Chrysanthemum cinerariifolium</name>
    <dbReference type="NCBI Taxonomy" id="118510"/>
    <lineage>
        <taxon>Eukaryota</taxon>
        <taxon>Viridiplantae</taxon>
        <taxon>Streptophyta</taxon>
        <taxon>Embryophyta</taxon>
        <taxon>Tracheophyta</taxon>
        <taxon>Spermatophyta</taxon>
        <taxon>Magnoliopsida</taxon>
        <taxon>eudicotyledons</taxon>
        <taxon>Gunneridae</taxon>
        <taxon>Pentapetalae</taxon>
        <taxon>asterids</taxon>
        <taxon>campanulids</taxon>
        <taxon>Asterales</taxon>
        <taxon>Asteraceae</taxon>
        <taxon>Asteroideae</taxon>
        <taxon>Anthemideae</taxon>
        <taxon>Anthemidinae</taxon>
        <taxon>Tanacetum</taxon>
    </lineage>
</organism>
<dbReference type="AlphaFoldDB" id="A0A699GQ26"/>
<dbReference type="GO" id="GO:0015074">
    <property type="term" value="P:DNA integration"/>
    <property type="evidence" value="ECO:0007669"/>
    <property type="project" value="InterPro"/>
</dbReference>
<evidence type="ECO:0000256" key="2">
    <source>
        <dbReference type="ARBA" id="ARBA00022801"/>
    </source>
</evidence>
<dbReference type="InterPro" id="IPR043502">
    <property type="entry name" value="DNA/RNA_pol_sf"/>
</dbReference>
<dbReference type="CDD" id="cd09272">
    <property type="entry name" value="RNase_HI_RT_Ty1"/>
    <property type="match status" value="1"/>
</dbReference>
<dbReference type="InterPro" id="IPR036397">
    <property type="entry name" value="RNaseH_sf"/>
</dbReference>
<dbReference type="Pfam" id="PF13976">
    <property type="entry name" value="gag_pre-integrs"/>
    <property type="match status" value="1"/>
</dbReference>
<dbReference type="InterPro" id="IPR012337">
    <property type="entry name" value="RNaseH-like_sf"/>
</dbReference>
<dbReference type="Gene3D" id="3.30.420.10">
    <property type="entry name" value="Ribonuclease H-like superfamily/Ribonuclease H"/>
    <property type="match status" value="1"/>
</dbReference>
<dbReference type="PANTHER" id="PTHR42648:SF32">
    <property type="entry name" value="RIBONUCLEASE H-LIKE DOMAIN, GAG-PRE-INTEGRASE DOMAIN PROTEIN-RELATED"/>
    <property type="match status" value="1"/>
</dbReference>
<dbReference type="InterPro" id="IPR039537">
    <property type="entry name" value="Retrotran_Ty1/copia-like"/>
</dbReference>
<dbReference type="GO" id="GO:0003676">
    <property type="term" value="F:nucleic acid binding"/>
    <property type="evidence" value="ECO:0007669"/>
    <property type="project" value="InterPro"/>
</dbReference>
<name>A0A699GQ26_TANCI</name>
<evidence type="ECO:0000256" key="1">
    <source>
        <dbReference type="ARBA" id="ARBA00022723"/>
    </source>
</evidence>
<feature type="compositionally biased region" description="Polar residues" evidence="3">
    <location>
        <begin position="209"/>
        <end position="218"/>
    </location>
</feature>
<evidence type="ECO:0000313" key="5">
    <source>
        <dbReference type="EMBL" id="GEU35490.1"/>
    </source>
</evidence>
<protein>
    <submittedName>
        <fullName evidence="5">Putative ribonuclease H-like domain-containing protein</fullName>
    </submittedName>
</protein>
<feature type="region of interest" description="Disordered" evidence="3">
    <location>
        <begin position="283"/>
        <end position="321"/>
    </location>
</feature>
<dbReference type="Pfam" id="PF07727">
    <property type="entry name" value="RVT_2"/>
    <property type="match status" value="2"/>
</dbReference>
<dbReference type="InterPro" id="IPR001584">
    <property type="entry name" value="Integrase_cat-core"/>
</dbReference>
<evidence type="ECO:0000259" key="4">
    <source>
        <dbReference type="PROSITE" id="PS50994"/>
    </source>
</evidence>
<dbReference type="InterPro" id="IPR025724">
    <property type="entry name" value="GAG-pre-integrase_dom"/>
</dbReference>
<dbReference type="PROSITE" id="PS50994">
    <property type="entry name" value="INTEGRASE"/>
    <property type="match status" value="1"/>
</dbReference>
<keyword evidence="2" id="KW-0378">Hydrolase</keyword>
<dbReference type="SUPFAM" id="SSF53098">
    <property type="entry name" value="Ribonuclease H-like"/>
    <property type="match status" value="1"/>
</dbReference>
<evidence type="ECO:0000256" key="3">
    <source>
        <dbReference type="SAM" id="MobiDB-lite"/>
    </source>
</evidence>
<accession>A0A699GQ26</accession>
<dbReference type="GO" id="GO:0016787">
    <property type="term" value="F:hydrolase activity"/>
    <property type="evidence" value="ECO:0007669"/>
    <property type="project" value="UniProtKB-KW"/>
</dbReference>
<dbReference type="Pfam" id="PF00665">
    <property type="entry name" value="rve"/>
    <property type="match status" value="1"/>
</dbReference>
<dbReference type="GO" id="GO:0046872">
    <property type="term" value="F:metal ion binding"/>
    <property type="evidence" value="ECO:0007669"/>
    <property type="project" value="UniProtKB-KW"/>
</dbReference>
<dbReference type="EMBL" id="BKCJ010000697">
    <property type="protein sequence ID" value="GEU35490.1"/>
    <property type="molecule type" value="Genomic_DNA"/>
</dbReference>
<feature type="compositionally biased region" description="Basic and acidic residues" evidence="3">
    <location>
        <begin position="221"/>
        <end position="234"/>
    </location>
</feature>
<reference evidence="5" key="1">
    <citation type="journal article" date="2019" name="Sci. Rep.">
        <title>Draft genome of Tanacetum cinerariifolium, the natural source of mosquito coil.</title>
        <authorList>
            <person name="Yamashiro T."/>
            <person name="Shiraishi A."/>
            <person name="Satake H."/>
            <person name="Nakayama K."/>
        </authorList>
    </citation>
    <scope>NUCLEOTIDE SEQUENCE</scope>
</reference>
<feature type="region of interest" description="Disordered" evidence="3">
    <location>
        <begin position="714"/>
        <end position="744"/>
    </location>
</feature>
<dbReference type="InterPro" id="IPR013103">
    <property type="entry name" value="RVT_2"/>
</dbReference>
<proteinExistence type="predicted"/>
<dbReference type="SUPFAM" id="SSF56672">
    <property type="entry name" value="DNA/RNA polymerases"/>
    <property type="match status" value="1"/>
</dbReference>
<feature type="domain" description="Integrase catalytic" evidence="4">
    <location>
        <begin position="502"/>
        <end position="668"/>
    </location>
</feature>
<comment type="caution">
    <text evidence="5">The sequence shown here is derived from an EMBL/GenBank/DDBJ whole genome shotgun (WGS) entry which is preliminary data.</text>
</comment>
<dbReference type="PANTHER" id="PTHR42648">
    <property type="entry name" value="TRANSPOSASE, PUTATIVE-RELATED"/>
    <property type="match status" value="1"/>
</dbReference>